<organism evidence="3 4">
    <name type="scientific">Phenylobacterium terrae</name>
    <dbReference type="NCBI Taxonomy" id="2665495"/>
    <lineage>
        <taxon>Bacteria</taxon>
        <taxon>Pseudomonadati</taxon>
        <taxon>Pseudomonadota</taxon>
        <taxon>Alphaproteobacteria</taxon>
        <taxon>Caulobacterales</taxon>
        <taxon>Caulobacteraceae</taxon>
        <taxon>Phenylobacterium</taxon>
    </lineage>
</organism>
<proteinExistence type="predicted"/>
<keyword evidence="1" id="KW-0597">Phosphoprotein</keyword>
<evidence type="ECO:0000313" key="3">
    <source>
        <dbReference type="EMBL" id="MFD1783939.1"/>
    </source>
</evidence>
<dbReference type="RefSeq" id="WP_377282871.1">
    <property type="nucleotide sequence ID" value="NZ_JBHRSI010000008.1"/>
</dbReference>
<accession>A0ABW4N3B8</accession>
<dbReference type="Pfam" id="PF00072">
    <property type="entry name" value="Response_reg"/>
    <property type="match status" value="1"/>
</dbReference>
<sequence>MSQGRPLEVLIVEDEALLAHELGFLVREAGLSDVGHAMTSDEARRLARTLRPNLALVDVHLQDGPTGVDVVRDIAGHSGGVALFMTANLRRLPEDFAGACGVIAKPYSEQGIKTALAYLETCLRGGRAPGPPPVGLTLSPVFARRWGVAEAMEAG</sequence>
<protein>
    <submittedName>
        <fullName evidence="3">Response regulator</fullName>
    </submittedName>
</protein>
<evidence type="ECO:0000256" key="1">
    <source>
        <dbReference type="PROSITE-ProRule" id="PRU00169"/>
    </source>
</evidence>
<dbReference type="SMART" id="SM00448">
    <property type="entry name" value="REC"/>
    <property type="match status" value="1"/>
</dbReference>
<feature type="domain" description="Response regulatory" evidence="2">
    <location>
        <begin position="8"/>
        <end position="120"/>
    </location>
</feature>
<dbReference type="EMBL" id="JBHUEY010000001">
    <property type="protein sequence ID" value="MFD1783939.1"/>
    <property type="molecule type" value="Genomic_DNA"/>
</dbReference>
<dbReference type="Proteomes" id="UP001597237">
    <property type="component" value="Unassembled WGS sequence"/>
</dbReference>
<evidence type="ECO:0000259" key="2">
    <source>
        <dbReference type="PROSITE" id="PS50110"/>
    </source>
</evidence>
<name>A0ABW4N3B8_9CAUL</name>
<dbReference type="SUPFAM" id="SSF52172">
    <property type="entry name" value="CheY-like"/>
    <property type="match status" value="1"/>
</dbReference>
<dbReference type="Gene3D" id="3.40.50.2300">
    <property type="match status" value="1"/>
</dbReference>
<feature type="modified residue" description="4-aspartylphosphate" evidence="1">
    <location>
        <position position="58"/>
    </location>
</feature>
<gene>
    <name evidence="3" type="ORF">ACFSC0_11090</name>
</gene>
<reference evidence="4" key="1">
    <citation type="journal article" date="2019" name="Int. J. Syst. Evol. Microbiol.">
        <title>The Global Catalogue of Microorganisms (GCM) 10K type strain sequencing project: providing services to taxonomists for standard genome sequencing and annotation.</title>
        <authorList>
            <consortium name="The Broad Institute Genomics Platform"/>
            <consortium name="The Broad Institute Genome Sequencing Center for Infectious Disease"/>
            <person name="Wu L."/>
            <person name="Ma J."/>
        </authorList>
    </citation>
    <scope>NUCLEOTIDE SEQUENCE [LARGE SCALE GENOMIC DNA]</scope>
    <source>
        <strain evidence="4">DFY28</strain>
    </source>
</reference>
<dbReference type="InterPro" id="IPR001789">
    <property type="entry name" value="Sig_transdc_resp-reg_receiver"/>
</dbReference>
<keyword evidence="4" id="KW-1185">Reference proteome</keyword>
<dbReference type="InterPro" id="IPR011006">
    <property type="entry name" value="CheY-like_superfamily"/>
</dbReference>
<dbReference type="NCBIfam" id="NF009974">
    <property type="entry name" value="PRK13435.1-6"/>
    <property type="match status" value="1"/>
</dbReference>
<comment type="caution">
    <text evidence="3">The sequence shown here is derived from an EMBL/GenBank/DDBJ whole genome shotgun (WGS) entry which is preliminary data.</text>
</comment>
<dbReference type="PROSITE" id="PS50110">
    <property type="entry name" value="RESPONSE_REGULATORY"/>
    <property type="match status" value="1"/>
</dbReference>
<evidence type="ECO:0000313" key="4">
    <source>
        <dbReference type="Proteomes" id="UP001597237"/>
    </source>
</evidence>